<dbReference type="Gene3D" id="1.20.140.10">
    <property type="entry name" value="Butyryl-CoA Dehydrogenase, subunit A, domain 3"/>
    <property type="match status" value="1"/>
</dbReference>
<dbReference type="Gene3D" id="2.40.110.10">
    <property type="entry name" value="Butyryl-CoA Dehydrogenase, subunit A, domain 2"/>
    <property type="match status" value="1"/>
</dbReference>
<dbReference type="InterPro" id="IPR046373">
    <property type="entry name" value="Acyl-CoA_Oxase/DH_mid-dom_sf"/>
</dbReference>
<feature type="domain" description="Acyl-CoA dehydrogenase/oxidase N-terminal" evidence="9">
    <location>
        <begin position="6"/>
        <end position="120"/>
    </location>
</feature>
<dbReference type="Pfam" id="PF00441">
    <property type="entry name" value="Acyl-CoA_dh_1"/>
    <property type="match status" value="1"/>
</dbReference>
<dbReference type="InterPro" id="IPR013786">
    <property type="entry name" value="AcylCoA_DH/ox_N"/>
</dbReference>
<keyword evidence="5 6" id="KW-0560">Oxidoreductase</keyword>
<evidence type="ECO:0000259" key="9">
    <source>
        <dbReference type="Pfam" id="PF02771"/>
    </source>
</evidence>
<dbReference type="SUPFAM" id="SSF47203">
    <property type="entry name" value="Acyl-CoA dehydrogenase C-terminal domain-like"/>
    <property type="match status" value="1"/>
</dbReference>
<evidence type="ECO:0000256" key="3">
    <source>
        <dbReference type="ARBA" id="ARBA00022630"/>
    </source>
</evidence>
<name>A0A7Z7HQN8_9PROT</name>
<dbReference type="Pfam" id="PF02771">
    <property type="entry name" value="Acyl-CoA_dh_N"/>
    <property type="match status" value="1"/>
</dbReference>
<gene>
    <name evidence="10" type="ORF">SDENCHOL_10300</name>
</gene>
<dbReference type="PANTHER" id="PTHR43884:SF20">
    <property type="entry name" value="ACYL-COA DEHYDROGENASE FADE28"/>
    <property type="match status" value="1"/>
</dbReference>
<evidence type="ECO:0000313" key="11">
    <source>
        <dbReference type="Proteomes" id="UP000242886"/>
    </source>
</evidence>
<proteinExistence type="inferred from homology"/>
<dbReference type="PANTHER" id="PTHR43884">
    <property type="entry name" value="ACYL-COA DEHYDROGENASE"/>
    <property type="match status" value="1"/>
</dbReference>
<evidence type="ECO:0000259" key="7">
    <source>
        <dbReference type="Pfam" id="PF00441"/>
    </source>
</evidence>
<keyword evidence="3 6" id="KW-0285">Flavoprotein</keyword>
<dbReference type="InterPro" id="IPR009075">
    <property type="entry name" value="AcylCo_DH/oxidase_C"/>
</dbReference>
<evidence type="ECO:0000256" key="4">
    <source>
        <dbReference type="ARBA" id="ARBA00022827"/>
    </source>
</evidence>
<feature type="domain" description="Acyl-CoA dehydrogenase/oxidase C-terminal" evidence="7">
    <location>
        <begin position="223"/>
        <end position="368"/>
    </location>
</feature>
<dbReference type="InterPro" id="IPR009100">
    <property type="entry name" value="AcylCoA_DH/oxidase_NM_dom_sf"/>
</dbReference>
<dbReference type="GO" id="GO:0050660">
    <property type="term" value="F:flavin adenine dinucleotide binding"/>
    <property type="evidence" value="ECO:0007669"/>
    <property type="project" value="InterPro"/>
</dbReference>
<sequence>MGLLFNEEQRLLQETAQDYFQNHFSTKTLREMREGRDALGYVPKLWQQMAEMGWTGILASEDQGGLGFGFQGVGAVLEPAGKTLAGSPFLATVVLGGSALQLGGNEAQRNHWLPKLIAGEVRFALAIDEGPRHDPKVCQTTATKNEKGYILNGSKQFVMDGGCADQLIVSADTGKGQTLFLVDAQAQGISRHPLTMIDTRNAARIVLDNVQIDADAVLGSQDEGLALLDQILDRGRVALCAEMLGIAQWLFDTTIDYLKQRVQFDVLIGSFQALQHRAAKMFVQMQLARSSVLAALAIVDENPAFLPFYASAAKAKMGEVLELVSSEAVQMHGGIGVTDELDVGLYLKRGRVCVAALGDVTFHRDRVAGIMGL</sequence>
<dbReference type="RefSeq" id="WP_154715756.1">
    <property type="nucleotide sequence ID" value="NZ_LT837803.1"/>
</dbReference>
<evidence type="ECO:0000313" key="10">
    <source>
        <dbReference type="EMBL" id="SMB21378.1"/>
    </source>
</evidence>
<comment type="similarity">
    <text evidence="2 6">Belongs to the acyl-CoA dehydrogenase family.</text>
</comment>
<dbReference type="Gene3D" id="1.10.540.10">
    <property type="entry name" value="Acyl-CoA dehydrogenase/oxidase, N-terminal domain"/>
    <property type="match status" value="1"/>
</dbReference>
<keyword evidence="4 6" id="KW-0274">FAD</keyword>
<evidence type="ECO:0000256" key="6">
    <source>
        <dbReference type="RuleBase" id="RU362125"/>
    </source>
</evidence>
<evidence type="ECO:0000259" key="8">
    <source>
        <dbReference type="Pfam" id="PF02770"/>
    </source>
</evidence>
<dbReference type="Pfam" id="PF02770">
    <property type="entry name" value="Acyl-CoA_dh_M"/>
    <property type="match status" value="1"/>
</dbReference>
<dbReference type="InterPro" id="IPR036250">
    <property type="entry name" value="AcylCo_DH-like_C"/>
</dbReference>
<dbReference type="EMBL" id="LT837803">
    <property type="protein sequence ID" value="SMB21378.1"/>
    <property type="molecule type" value="Genomic_DNA"/>
</dbReference>
<dbReference type="AlphaFoldDB" id="A0A7Z7HQN8"/>
<organism evidence="10 11">
    <name type="scientific">Sterolibacterium denitrificans</name>
    <dbReference type="NCBI Taxonomy" id="157592"/>
    <lineage>
        <taxon>Bacteria</taxon>
        <taxon>Pseudomonadati</taxon>
        <taxon>Pseudomonadota</taxon>
        <taxon>Betaproteobacteria</taxon>
        <taxon>Nitrosomonadales</taxon>
        <taxon>Sterolibacteriaceae</taxon>
        <taxon>Sterolibacterium</taxon>
    </lineage>
</organism>
<evidence type="ECO:0000256" key="2">
    <source>
        <dbReference type="ARBA" id="ARBA00009347"/>
    </source>
</evidence>
<accession>A0A7Z7HQN8</accession>
<dbReference type="SUPFAM" id="SSF56645">
    <property type="entry name" value="Acyl-CoA dehydrogenase NM domain-like"/>
    <property type="match status" value="1"/>
</dbReference>
<comment type="cofactor">
    <cofactor evidence="1 6">
        <name>FAD</name>
        <dbReference type="ChEBI" id="CHEBI:57692"/>
    </cofactor>
</comment>
<keyword evidence="11" id="KW-1185">Reference proteome</keyword>
<dbReference type="Proteomes" id="UP000242886">
    <property type="component" value="Chromosome SDENCHOL"/>
</dbReference>
<reference evidence="10" key="1">
    <citation type="submission" date="2017-03" db="EMBL/GenBank/DDBJ databases">
        <authorList>
            <consortium name="AG Boll"/>
        </authorList>
    </citation>
    <scope>NUCLEOTIDE SEQUENCE [LARGE SCALE GENOMIC DNA]</scope>
    <source>
        <strain evidence="10">Chol</strain>
    </source>
</reference>
<dbReference type="CDD" id="cd00567">
    <property type="entry name" value="ACAD"/>
    <property type="match status" value="1"/>
</dbReference>
<dbReference type="InterPro" id="IPR006091">
    <property type="entry name" value="Acyl-CoA_Oxase/DH_mid-dom"/>
</dbReference>
<feature type="domain" description="Acyl-CoA oxidase/dehydrogenase middle" evidence="8">
    <location>
        <begin position="133"/>
        <end position="210"/>
    </location>
</feature>
<evidence type="ECO:0000256" key="5">
    <source>
        <dbReference type="ARBA" id="ARBA00023002"/>
    </source>
</evidence>
<protein>
    <submittedName>
        <fullName evidence="10">Acyl-CoA dehydrogenase domain-containing protein</fullName>
    </submittedName>
</protein>
<dbReference type="InterPro" id="IPR037069">
    <property type="entry name" value="AcylCoA_DH/ox_N_sf"/>
</dbReference>
<dbReference type="GO" id="GO:0003995">
    <property type="term" value="F:acyl-CoA dehydrogenase activity"/>
    <property type="evidence" value="ECO:0007669"/>
    <property type="project" value="TreeGrafter"/>
</dbReference>
<evidence type="ECO:0000256" key="1">
    <source>
        <dbReference type="ARBA" id="ARBA00001974"/>
    </source>
</evidence>